<dbReference type="Pfam" id="PF13505">
    <property type="entry name" value="OMP_b-brl"/>
    <property type="match status" value="1"/>
</dbReference>
<dbReference type="InterPro" id="IPR027385">
    <property type="entry name" value="Beta-barrel_OMP"/>
</dbReference>
<dbReference type="InterPro" id="IPR011250">
    <property type="entry name" value="OMP/PagP_B-barrel"/>
</dbReference>
<dbReference type="Gene3D" id="2.40.160.20">
    <property type="match status" value="1"/>
</dbReference>
<dbReference type="RefSeq" id="WP_221557736.1">
    <property type="nucleotide sequence ID" value="NZ_JAIGNO010000004.1"/>
</dbReference>
<accession>A0ABS7J560</accession>
<dbReference type="SUPFAM" id="SSF56925">
    <property type="entry name" value="OMPA-like"/>
    <property type="match status" value="1"/>
</dbReference>
<feature type="domain" description="Outer membrane protein beta-barrel" evidence="6">
    <location>
        <begin position="9"/>
        <end position="280"/>
    </location>
</feature>
<evidence type="ECO:0000313" key="7">
    <source>
        <dbReference type="EMBL" id="MBX7482467.1"/>
    </source>
</evidence>
<protein>
    <submittedName>
        <fullName evidence="7">Outer membrane beta-barrel protein</fullName>
    </submittedName>
</protein>
<keyword evidence="2 5" id="KW-0732">Signal</keyword>
<evidence type="ECO:0000256" key="5">
    <source>
        <dbReference type="SAM" id="SignalP"/>
    </source>
</evidence>
<evidence type="ECO:0000256" key="3">
    <source>
        <dbReference type="ARBA" id="ARBA00023136"/>
    </source>
</evidence>
<evidence type="ECO:0000313" key="8">
    <source>
        <dbReference type="Proteomes" id="UP000755104"/>
    </source>
</evidence>
<evidence type="ECO:0000256" key="4">
    <source>
        <dbReference type="ARBA" id="ARBA00038306"/>
    </source>
</evidence>
<comment type="similarity">
    <text evidence="4">Belongs to the Omp25/RopB family.</text>
</comment>
<evidence type="ECO:0000256" key="1">
    <source>
        <dbReference type="ARBA" id="ARBA00004370"/>
    </source>
</evidence>
<keyword evidence="3" id="KW-0472">Membrane</keyword>
<sequence length="280" mass="29597">MKKSTLLATAILAGAVAQPAVAQESNPDYFNGFYVGGALSVESIEDGKDEGLAFDTDQDGEFNDVVRTITGADAFSPGLCNGQPNAGPATPTCSDDDQELGYSIKVGIDRRLGDMFVAGLVLEGAKSNAVDYTTGFSTTPASYTIAREIDYSGALRARVGISPGDGRGLIYATGGAVYGKIDHDFTTTNTANSFTPANGNEWLWGAQYGAGAELYLTDSISLNVEYLRTHFEKDDYIVTVGAGTAPPTNPFLLDSGSTDLRSTGRQLEVNSFRAGLNFRF</sequence>
<comment type="caution">
    <text evidence="7">The sequence shown here is derived from an EMBL/GenBank/DDBJ whole genome shotgun (WGS) entry which is preliminary data.</text>
</comment>
<name>A0ABS7J560_9SPHN</name>
<dbReference type="PANTHER" id="PTHR34001">
    <property type="entry name" value="BLL7405 PROTEIN"/>
    <property type="match status" value="1"/>
</dbReference>
<proteinExistence type="inferred from homology"/>
<feature type="chain" id="PRO_5046151128" evidence="5">
    <location>
        <begin position="23"/>
        <end position="280"/>
    </location>
</feature>
<dbReference type="Proteomes" id="UP000755104">
    <property type="component" value="Unassembled WGS sequence"/>
</dbReference>
<comment type="subcellular location">
    <subcellularLocation>
        <location evidence="1">Membrane</location>
    </subcellularLocation>
</comment>
<feature type="signal peptide" evidence="5">
    <location>
        <begin position="1"/>
        <end position="22"/>
    </location>
</feature>
<dbReference type="EMBL" id="JAIGNO010000004">
    <property type="protein sequence ID" value="MBX7482467.1"/>
    <property type="molecule type" value="Genomic_DNA"/>
</dbReference>
<reference evidence="7 8" key="1">
    <citation type="submission" date="2021-08" db="EMBL/GenBank/DDBJ databases">
        <title>Comparative Genomics Analysis of the Genus Qipengyuania Reveals Extensive Genetic Diversity and Metabolic Versatility, Including the Description of Fifteen Novel Species.</title>
        <authorList>
            <person name="Liu Y."/>
        </authorList>
    </citation>
    <scope>NUCLEOTIDE SEQUENCE [LARGE SCALE GENOMIC DNA]</scope>
    <source>
        <strain evidence="7 8">6D47A</strain>
    </source>
</reference>
<evidence type="ECO:0000256" key="2">
    <source>
        <dbReference type="ARBA" id="ARBA00022729"/>
    </source>
</evidence>
<dbReference type="PANTHER" id="PTHR34001:SF3">
    <property type="entry name" value="BLL7405 PROTEIN"/>
    <property type="match status" value="1"/>
</dbReference>
<evidence type="ECO:0000259" key="6">
    <source>
        <dbReference type="Pfam" id="PF13505"/>
    </source>
</evidence>
<dbReference type="InterPro" id="IPR051692">
    <property type="entry name" value="OMP-like"/>
</dbReference>
<gene>
    <name evidence="7" type="ORF">K3174_07985</name>
</gene>
<organism evidence="7 8">
    <name type="scientific">Qipengyuania qiaonensis</name>
    <dbReference type="NCBI Taxonomy" id="2867240"/>
    <lineage>
        <taxon>Bacteria</taxon>
        <taxon>Pseudomonadati</taxon>
        <taxon>Pseudomonadota</taxon>
        <taxon>Alphaproteobacteria</taxon>
        <taxon>Sphingomonadales</taxon>
        <taxon>Erythrobacteraceae</taxon>
        <taxon>Qipengyuania</taxon>
    </lineage>
</organism>
<keyword evidence="8" id="KW-1185">Reference proteome</keyword>